<accession>A0ACB7P1R6</accession>
<dbReference type="EMBL" id="JAGIZQ010000006">
    <property type="protein sequence ID" value="KAH6623782.1"/>
    <property type="molecule type" value="Genomic_DNA"/>
</dbReference>
<dbReference type="Proteomes" id="UP000724584">
    <property type="component" value="Unassembled WGS sequence"/>
</dbReference>
<gene>
    <name evidence="1" type="ORF">F5144DRAFT_659050</name>
</gene>
<evidence type="ECO:0000313" key="2">
    <source>
        <dbReference type="Proteomes" id="UP000724584"/>
    </source>
</evidence>
<sequence>MGQPQPLRAVIGRRLLNVAITLTFIPLIVHVLLLAAGTFQIDDPSRPGARLIGLSSLSVVSFTGIIPSSANRLSLSSRPAGPADPPTSYLIHLQLFPNAFTFTHPTAPTANLTSGILQSWLPPSHTFDPLTHLHTTLPPLLSLPPQQTRCITTLIPSPPPSETCTAPYFTALHHTLPYRFRLDGHAAYLGLFIHFLSVLVVVYIFRLEVCVRYRPGWMRCQCWWRWARRVCPLPKGTREEVDVMGGERWDAARVWMYAALVGYGGMGIVWEGMVGGFLLRNVGWVEETLVRSGLGGKGLLEMGWGERWWVVSWGGVGAAMVALVCVSVRMRLMKGLGEEEGKGEPLLAKEGVVKAV</sequence>
<evidence type="ECO:0000313" key="1">
    <source>
        <dbReference type="EMBL" id="KAH6623782.1"/>
    </source>
</evidence>
<keyword evidence="2" id="KW-1185">Reference proteome</keyword>
<name>A0ACB7P1R6_9PEZI</name>
<proteinExistence type="predicted"/>
<reference evidence="1 2" key="1">
    <citation type="journal article" date="2021" name="Nat. Commun.">
        <title>Genetic determinants of endophytism in the Arabidopsis root mycobiome.</title>
        <authorList>
            <person name="Mesny F."/>
            <person name="Miyauchi S."/>
            <person name="Thiergart T."/>
            <person name="Pickel B."/>
            <person name="Atanasova L."/>
            <person name="Karlsson M."/>
            <person name="Huettel B."/>
            <person name="Barry K.W."/>
            <person name="Haridas S."/>
            <person name="Chen C."/>
            <person name="Bauer D."/>
            <person name="Andreopoulos W."/>
            <person name="Pangilinan J."/>
            <person name="LaButti K."/>
            <person name="Riley R."/>
            <person name="Lipzen A."/>
            <person name="Clum A."/>
            <person name="Drula E."/>
            <person name="Henrissat B."/>
            <person name="Kohler A."/>
            <person name="Grigoriev I.V."/>
            <person name="Martin F.M."/>
            <person name="Hacquard S."/>
        </authorList>
    </citation>
    <scope>NUCLEOTIDE SEQUENCE [LARGE SCALE GENOMIC DNA]</scope>
    <source>
        <strain evidence="1 2">MPI-SDFR-AT-0079</strain>
    </source>
</reference>
<protein>
    <submittedName>
        <fullName evidence="1">Uncharacterized protein</fullName>
    </submittedName>
</protein>
<organism evidence="1 2">
    <name type="scientific">Chaetomium tenue</name>
    <dbReference type="NCBI Taxonomy" id="1854479"/>
    <lineage>
        <taxon>Eukaryota</taxon>
        <taxon>Fungi</taxon>
        <taxon>Dikarya</taxon>
        <taxon>Ascomycota</taxon>
        <taxon>Pezizomycotina</taxon>
        <taxon>Sordariomycetes</taxon>
        <taxon>Sordariomycetidae</taxon>
        <taxon>Sordariales</taxon>
        <taxon>Chaetomiaceae</taxon>
        <taxon>Chaetomium</taxon>
    </lineage>
</organism>
<comment type="caution">
    <text evidence="1">The sequence shown here is derived from an EMBL/GenBank/DDBJ whole genome shotgun (WGS) entry which is preliminary data.</text>
</comment>